<dbReference type="SUPFAM" id="SSF54534">
    <property type="entry name" value="FKBP-like"/>
    <property type="match status" value="1"/>
</dbReference>
<dbReference type="OrthoDB" id="196786at2"/>
<protein>
    <recommendedName>
        <fullName evidence="4">Parvulin-like PPIase</fullName>
        <ecNumber evidence="3">5.2.1.8</ecNumber>
    </recommendedName>
    <alternativeName>
        <fullName evidence="6">Peptidyl-prolyl cis-trans isomerase plp</fullName>
    </alternativeName>
    <alternativeName>
        <fullName evidence="7">Rotamase plp</fullName>
    </alternativeName>
</protein>
<dbReference type="InterPro" id="IPR000297">
    <property type="entry name" value="PPIase_PpiC"/>
</dbReference>
<comment type="catalytic activity">
    <reaction evidence="1">
        <text>[protein]-peptidylproline (omega=180) = [protein]-peptidylproline (omega=0)</text>
        <dbReference type="Rhea" id="RHEA:16237"/>
        <dbReference type="Rhea" id="RHEA-COMP:10747"/>
        <dbReference type="Rhea" id="RHEA-COMP:10748"/>
        <dbReference type="ChEBI" id="CHEBI:83833"/>
        <dbReference type="ChEBI" id="CHEBI:83834"/>
        <dbReference type="EC" id="5.2.1.8"/>
    </reaction>
</comment>
<evidence type="ECO:0000256" key="7">
    <source>
        <dbReference type="ARBA" id="ARBA00031484"/>
    </source>
</evidence>
<dbReference type="Proteomes" id="UP000032305">
    <property type="component" value="Unassembled WGS sequence"/>
</dbReference>
<name>A0A0A1W960_9SPHN</name>
<evidence type="ECO:0000256" key="2">
    <source>
        <dbReference type="ARBA" id="ARBA00007656"/>
    </source>
</evidence>
<evidence type="ECO:0000313" key="10">
    <source>
        <dbReference type="EMBL" id="GAM01843.1"/>
    </source>
</evidence>
<accession>A0A0A1W960</accession>
<dbReference type="PROSITE" id="PS01096">
    <property type="entry name" value="PPIC_PPIASE_1"/>
    <property type="match status" value="1"/>
</dbReference>
<dbReference type="Pfam" id="PF00639">
    <property type="entry name" value="Rotamase"/>
    <property type="match status" value="1"/>
</dbReference>
<evidence type="ECO:0000313" key="11">
    <source>
        <dbReference type="Proteomes" id="UP000032305"/>
    </source>
</evidence>
<dbReference type="PROSITE" id="PS50198">
    <property type="entry name" value="PPIC_PPIASE_2"/>
    <property type="match status" value="1"/>
</dbReference>
<organism evidence="10 11">
    <name type="scientific">Sphingomonas parapaucimobilis NBRC 15100</name>
    <dbReference type="NCBI Taxonomy" id="1219049"/>
    <lineage>
        <taxon>Bacteria</taxon>
        <taxon>Pseudomonadati</taxon>
        <taxon>Pseudomonadota</taxon>
        <taxon>Alphaproteobacteria</taxon>
        <taxon>Sphingomonadales</taxon>
        <taxon>Sphingomonadaceae</taxon>
        <taxon>Sphingomonas</taxon>
    </lineage>
</organism>
<dbReference type="InterPro" id="IPR046357">
    <property type="entry name" value="PPIase_dom_sf"/>
</dbReference>
<evidence type="ECO:0000256" key="5">
    <source>
        <dbReference type="ARBA" id="ARBA00023110"/>
    </source>
</evidence>
<evidence type="ECO:0000256" key="1">
    <source>
        <dbReference type="ARBA" id="ARBA00000971"/>
    </source>
</evidence>
<keyword evidence="8" id="KW-0413">Isomerase</keyword>
<dbReference type="InterPro" id="IPR050245">
    <property type="entry name" value="PrsA_foldase"/>
</dbReference>
<comment type="similarity">
    <text evidence="2">Belongs to the PpiC/parvulin rotamase family.</text>
</comment>
<dbReference type="PANTHER" id="PTHR47245">
    <property type="entry name" value="PEPTIDYLPROLYL ISOMERASE"/>
    <property type="match status" value="1"/>
</dbReference>
<proteinExistence type="inferred from homology"/>
<dbReference type="PANTHER" id="PTHR47245:SF2">
    <property type="entry name" value="PEPTIDYL-PROLYL CIS-TRANS ISOMERASE HP_0175-RELATED"/>
    <property type="match status" value="1"/>
</dbReference>
<feature type="domain" description="PpiC" evidence="9">
    <location>
        <begin position="106"/>
        <end position="208"/>
    </location>
</feature>
<evidence type="ECO:0000256" key="8">
    <source>
        <dbReference type="PROSITE-ProRule" id="PRU00278"/>
    </source>
</evidence>
<dbReference type="RefSeq" id="WP_042489199.1">
    <property type="nucleotide sequence ID" value="NZ_BBPI01000069.1"/>
</dbReference>
<sequence length="373" mass="39798">MRAVVVYGVEIPERLIAAEAQHHAGPSIGDARRAAAEALATKALLLHRARELGLVAMPEVDARGCEETEEAALVRAVLETDVEIATPTEAECRRVYDAQSDRFRVPKLYEAGHILIEPRSASDACWRDAEDAARALATKLAKGEISFAEAARDYSSCSSAALGGLLGQMRCGDLVAEVEEPLLALQSGTVASAPVRSRFGWHILKLERCVEAGILPFEVVEPGIRLHLESRAWLAAGARYVSGLAEAAAAKGIALTLAYGEVRQGSACLGDLISDSRLAERLVPWLAAHDPETSLRLLQVTGETESDAVGYVRAVVADFVARATDEHWTKLISAARDSGDPAQAALALIMKAQLDVECTACSSHLSSQARNAM</sequence>
<gene>
    <name evidence="10" type="ORF">SP5_069_00870</name>
</gene>
<reference evidence="10 11" key="1">
    <citation type="submission" date="2014-11" db="EMBL/GenBank/DDBJ databases">
        <title>Whole genome shotgun sequence of Sphingomonas parapaucimobilis NBRC 15100.</title>
        <authorList>
            <person name="Katano-Makiyama Y."/>
            <person name="Hosoyama A."/>
            <person name="Hashimoto M."/>
            <person name="Hosoyama Y."/>
            <person name="Noguchi M."/>
            <person name="Numata M."/>
            <person name="Tsuchikane K."/>
            <person name="Hirakata S."/>
            <person name="Uohara A."/>
            <person name="Shimodaira J."/>
            <person name="Ohji S."/>
            <person name="Ichikawa N."/>
            <person name="Kimura A."/>
            <person name="Yamazoe A."/>
            <person name="Fujita N."/>
        </authorList>
    </citation>
    <scope>NUCLEOTIDE SEQUENCE [LARGE SCALE GENOMIC DNA]</scope>
    <source>
        <strain evidence="10 11">NBRC 15100</strain>
    </source>
</reference>
<dbReference type="EMBL" id="BBPI01000069">
    <property type="protein sequence ID" value="GAM01843.1"/>
    <property type="molecule type" value="Genomic_DNA"/>
</dbReference>
<evidence type="ECO:0000259" key="9">
    <source>
        <dbReference type="PROSITE" id="PS50198"/>
    </source>
</evidence>
<evidence type="ECO:0000256" key="4">
    <source>
        <dbReference type="ARBA" id="ARBA00018370"/>
    </source>
</evidence>
<dbReference type="eggNOG" id="COG0760">
    <property type="taxonomic scope" value="Bacteria"/>
</dbReference>
<dbReference type="GO" id="GO:0003755">
    <property type="term" value="F:peptidyl-prolyl cis-trans isomerase activity"/>
    <property type="evidence" value="ECO:0007669"/>
    <property type="project" value="UniProtKB-KW"/>
</dbReference>
<dbReference type="InterPro" id="IPR023058">
    <property type="entry name" value="PPIase_PpiC_CS"/>
</dbReference>
<keyword evidence="11" id="KW-1185">Reference proteome</keyword>
<keyword evidence="5 8" id="KW-0697">Rotamase</keyword>
<dbReference type="AlphaFoldDB" id="A0A0A1W960"/>
<comment type="caution">
    <text evidence="10">The sequence shown here is derived from an EMBL/GenBank/DDBJ whole genome shotgun (WGS) entry which is preliminary data.</text>
</comment>
<evidence type="ECO:0000256" key="6">
    <source>
        <dbReference type="ARBA" id="ARBA00030642"/>
    </source>
</evidence>
<dbReference type="Gene3D" id="3.10.50.40">
    <property type="match status" value="1"/>
</dbReference>
<evidence type="ECO:0000256" key="3">
    <source>
        <dbReference type="ARBA" id="ARBA00013194"/>
    </source>
</evidence>
<dbReference type="EC" id="5.2.1.8" evidence="3"/>